<protein>
    <recommendedName>
        <fullName evidence="2">TonB C-terminal domain-containing protein</fullName>
    </recommendedName>
</protein>
<evidence type="ECO:0000313" key="1">
    <source>
        <dbReference type="EMBL" id="KKK70746.1"/>
    </source>
</evidence>
<accession>A0A0F9AEV6</accession>
<name>A0A0F9AEV6_9ZZZZ</name>
<gene>
    <name evidence="1" type="ORF">LCGC14_2920880</name>
</gene>
<dbReference type="Gene3D" id="1.25.40.10">
    <property type="entry name" value="Tetratricopeptide repeat domain"/>
    <property type="match status" value="1"/>
</dbReference>
<proteinExistence type="predicted"/>
<evidence type="ECO:0008006" key="2">
    <source>
        <dbReference type="Google" id="ProtNLM"/>
    </source>
</evidence>
<reference evidence="1" key="1">
    <citation type="journal article" date="2015" name="Nature">
        <title>Complex archaea that bridge the gap between prokaryotes and eukaryotes.</title>
        <authorList>
            <person name="Spang A."/>
            <person name="Saw J.H."/>
            <person name="Jorgensen S.L."/>
            <person name="Zaremba-Niedzwiedzka K."/>
            <person name="Martijn J."/>
            <person name="Lind A.E."/>
            <person name="van Eijk R."/>
            <person name="Schleper C."/>
            <person name="Guy L."/>
            <person name="Ettema T.J."/>
        </authorList>
    </citation>
    <scope>NUCLEOTIDE SEQUENCE</scope>
</reference>
<comment type="caution">
    <text evidence="1">The sequence shown here is derived from an EMBL/GenBank/DDBJ whole genome shotgun (WGS) entry which is preliminary data.</text>
</comment>
<feature type="non-terminal residue" evidence="1">
    <location>
        <position position="1"/>
    </location>
</feature>
<dbReference type="InterPro" id="IPR011990">
    <property type="entry name" value="TPR-like_helical_dom_sf"/>
</dbReference>
<dbReference type="AlphaFoldDB" id="A0A0F9AEV6"/>
<sequence length="365" mass="41423">PALSELSFGLGNVLLYNYRYAEAISAYKRSIHLHRINDGIYSLSQAPMLRGMIKSHIELGQIKEASQSYHQLYWLHAKTYGAKDPRLIPLMDEIGQWHLKAYAETGLQEDIYHLQTASRLYLSAIALTTEALGSFSLQLVGPLNNLALTSYYFAVHRWNYPDAWGNNASSPFGYRSFGHSEETLRRGNLYLNGLKSYRKTLDIFENNPDAPAEDKAATHAQLGDWYLLFGYQDLAMEAYHQAHSTLRGIEQKDVILETLFGTPKMLPIIQQQTFKPPSVDSSAQRKNPEHDDTSLFIEPYVKVAIDVTPEGRVIKIDILKTYPENAPGLEARVKRSLHVSKFRPRFADGHAVLTHDYPIKMLTPN</sequence>
<organism evidence="1">
    <name type="scientific">marine sediment metagenome</name>
    <dbReference type="NCBI Taxonomy" id="412755"/>
    <lineage>
        <taxon>unclassified sequences</taxon>
        <taxon>metagenomes</taxon>
        <taxon>ecological metagenomes</taxon>
    </lineage>
</organism>
<dbReference type="EMBL" id="LAZR01058042">
    <property type="protein sequence ID" value="KKK70746.1"/>
    <property type="molecule type" value="Genomic_DNA"/>
</dbReference>
<dbReference type="SUPFAM" id="SSF48452">
    <property type="entry name" value="TPR-like"/>
    <property type="match status" value="1"/>
</dbReference>